<dbReference type="InterPro" id="IPR001855">
    <property type="entry name" value="Defensin_beta-like"/>
</dbReference>
<dbReference type="GO" id="GO:0005576">
    <property type="term" value="C:extracellular region"/>
    <property type="evidence" value="ECO:0007669"/>
    <property type="project" value="InterPro"/>
</dbReference>
<proteinExistence type="predicted"/>
<sequence>MKILYLLFAFLFLAFLSEPGDAQSQCEREGGFCRFLLCPSRTSDIGKLGCEPLWKCCKRRSGK</sequence>
<dbReference type="AlphaFoldDB" id="A0A1W7RB98"/>
<reference evidence="4" key="2">
    <citation type="submission" date="2022-09" db="EMBL/GenBank/DDBJ databases">
        <authorList>
            <person name="Hogan M.P."/>
            <person name="Rokyta D.R."/>
        </authorList>
    </citation>
    <scope>NUCLEOTIDE SEQUENCE</scope>
    <source>
        <strain evidence="4">DRR0105</strain>
        <tissue evidence="4">Blood</tissue>
    </source>
</reference>
<name>A0A1W7RB98_CROAD</name>
<feature type="signal peptide" evidence="1">
    <location>
        <begin position="1"/>
        <end position="22"/>
    </location>
</feature>
<evidence type="ECO:0000313" key="3">
    <source>
        <dbReference type="EMBL" id="JAV48425.1"/>
    </source>
</evidence>
<evidence type="ECO:0000313" key="4">
    <source>
        <dbReference type="EMBL" id="KAK9405154.1"/>
    </source>
</evidence>
<dbReference type="InterPro" id="IPR023355">
    <property type="entry name" value="Myo_ane_neurotoxin_sf"/>
</dbReference>
<evidence type="ECO:0000313" key="5">
    <source>
        <dbReference type="Proteomes" id="UP001474421"/>
    </source>
</evidence>
<keyword evidence="5" id="KW-1185">Reference proteome</keyword>
<dbReference type="Pfam" id="PF00711">
    <property type="entry name" value="Defensin_beta"/>
    <property type="match status" value="1"/>
</dbReference>
<dbReference type="EMBL" id="GFHW01000023">
    <property type="protein sequence ID" value="JAV48425.1"/>
    <property type="molecule type" value="Transcribed_RNA"/>
</dbReference>
<dbReference type="PROSITE" id="PS51345">
    <property type="entry name" value="MYOTOXINS_2"/>
    <property type="match status" value="1"/>
</dbReference>
<dbReference type="GO" id="GO:0006952">
    <property type="term" value="P:defense response"/>
    <property type="evidence" value="ECO:0007669"/>
    <property type="project" value="InterPro"/>
</dbReference>
<keyword evidence="1" id="KW-0732">Signal</keyword>
<evidence type="ECO:0000259" key="2">
    <source>
        <dbReference type="Pfam" id="PF00711"/>
    </source>
</evidence>
<dbReference type="SUPFAM" id="SSF57392">
    <property type="entry name" value="Defensin-like"/>
    <property type="match status" value="1"/>
</dbReference>
<reference evidence="3" key="1">
    <citation type="submission" date="2017-02" db="EMBL/GenBank/DDBJ databases">
        <title>The genetics of venom ontogeny in the eastern diamondback rattlesnake (Crotalus adamanteus).</title>
        <authorList>
            <person name="Rokyta D.R."/>
            <person name="Margres M.J."/>
            <person name="Ward M.J."/>
            <person name="Sanchez E.E."/>
        </authorList>
    </citation>
    <scope>NUCLEOTIDE SEQUENCE</scope>
</reference>
<gene>
    <name evidence="4" type="ORF">NXF25_003928</name>
</gene>
<feature type="domain" description="Beta-defensin-like" evidence="2">
    <location>
        <begin position="24"/>
        <end position="58"/>
    </location>
</feature>
<reference evidence="4 5" key="3">
    <citation type="journal article" date="2024" name="Proc. Natl. Acad. Sci. U.S.A.">
        <title>The genetic regulatory architecture and epigenomic basis for age-related changes in rattlesnake venom.</title>
        <authorList>
            <person name="Hogan M.P."/>
            <person name="Holding M.L."/>
            <person name="Nystrom G.S."/>
            <person name="Colston T.J."/>
            <person name="Bartlett D.A."/>
            <person name="Mason A.J."/>
            <person name="Ellsworth S.A."/>
            <person name="Rautsaw R.M."/>
            <person name="Lawrence K.C."/>
            <person name="Strickland J.L."/>
            <person name="He B."/>
            <person name="Fraser P."/>
            <person name="Margres M.J."/>
            <person name="Gilbert D.M."/>
            <person name="Gibbs H.L."/>
            <person name="Parkinson C.L."/>
            <person name="Rokyta D.R."/>
        </authorList>
    </citation>
    <scope>NUCLEOTIDE SEQUENCE [LARGE SCALE GENOMIC DNA]</scope>
    <source>
        <strain evidence="4">DRR0105</strain>
    </source>
</reference>
<protein>
    <submittedName>
        <fullName evidence="3">Cadam10_MYO-2</fullName>
    </submittedName>
    <submittedName>
        <fullName evidence="4">VENOM COMPONENT: beta-defensin 3 like</fullName>
    </submittedName>
</protein>
<accession>A0A1W7RB98</accession>
<feature type="chain" id="PRO_5044567069" evidence="1">
    <location>
        <begin position="23"/>
        <end position="63"/>
    </location>
</feature>
<dbReference type="Proteomes" id="UP001474421">
    <property type="component" value="Unassembled WGS sequence"/>
</dbReference>
<dbReference type="EMBL" id="JAOTOJ010000002">
    <property type="protein sequence ID" value="KAK9405154.1"/>
    <property type="molecule type" value="Genomic_DNA"/>
</dbReference>
<evidence type="ECO:0000256" key="1">
    <source>
        <dbReference type="SAM" id="SignalP"/>
    </source>
</evidence>
<organism evidence="3">
    <name type="scientific">Crotalus adamanteus</name>
    <name type="common">Eastern diamondback rattlesnake</name>
    <dbReference type="NCBI Taxonomy" id="8729"/>
    <lineage>
        <taxon>Eukaryota</taxon>
        <taxon>Metazoa</taxon>
        <taxon>Chordata</taxon>
        <taxon>Craniata</taxon>
        <taxon>Vertebrata</taxon>
        <taxon>Euteleostomi</taxon>
        <taxon>Lepidosauria</taxon>
        <taxon>Squamata</taxon>
        <taxon>Bifurcata</taxon>
        <taxon>Unidentata</taxon>
        <taxon>Episquamata</taxon>
        <taxon>Toxicofera</taxon>
        <taxon>Serpentes</taxon>
        <taxon>Colubroidea</taxon>
        <taxon>Viperidae</taxon>
        <taxon>Crotalinae</taxon>
        <taxon>Crotalus</taxon>
    </lineage>
</organism>
<dbReference type="Gene3D" id="2.20.20.10">
    <property type="entry name" value="Anthopleurin-A"/>
    <property type="match status" value="1"/>
</dbReference>